<dbReference type="OrthoDB" id="9808602at2"/>
<dbReference type="AlphaFoldDB" id="A0A2A3JV05"/>
<keyword evidence="5" id="KW-0808">Transferase</keyword>
<keyword evidence="2" id="KW-0270">Exopolysaccharide synthesis</keyword>
<dbReference type="GO" id="GO:0000271">
    <property type="term" value="P:polysaccharide biosynthetic process"/>
    <property type="evidence" value="ECO:0007669"/>
    <property type="project" value="UniProtKB-KW"/>
</dbReference>
<evidence type="ECO:0000313" key="5">
    <source>
        <dbReference type="EMBL" id="PBD18948.1"/>
    </source>
</evidence>
<evidence type="ECO:0000256" key="2">
    <source>
        <dbReference type="ARBA" id="ARBA00023169"/>
    </source>
</evidence>
<keyword evidence="6" id="KW-1185">Reference proteome</keyword>
<organism evidence="5">
    <name type="scientific">Alloyangia mangrovi</name>
    <dbReference type="NCBI Taxonomy" id="1779329"/>
    <lineage>
        <taxon>Bacteria</taxon>
        <taxon>Pseudomonadati</taxon>
        <taxon>Pseudomonadota</taxon>
        <taxon>Alphaproteobacteria</taxon>
        <taxon>Rhodobacterales</taxon>
        <taxon>Roseobacteraceae</taxon>
        <taxon>Alloyangia</taxon>
    </lineage>
</organism>
<sequence>MTVSKRALDICLAALLLVLLSPVILGICLVLLLRDGRPVFYLSERMRSPDRGFRLWKFRTMRPDAGDRGVSGGDKTDRISETGKFLRRHRLDELPQLWNILRGDISFVGPRPPLRRYTEMFPELYAEVLRARPGVTGLATLAFHRTEERLLAPCRDADETEAVYCRRCVPRKARLDLIYARRRSLCYDLRLMAATVVRRVGLH</sequence>
<evidence type="ECO:0000313" key="4">
    <source>
        <dbReference type="EMBL" id="MCT4369761.1"/>
    </source>
</evidence>
<dbReference type="Proteomes" id="UP000217448">
    <property type="component" value="Unassembled WGS sequence"/>
</dbReference>
<dbReference type="PANTHER" id="PTHR30576">
    <property type="entry name" value="COLANIC BIOSYNTHESIS UDP-GLUCOSE LIPID CARRIER TRANSFERASE"/>
    <property type="match status" value="1"/>
</dbReference>
<dbReference type="InterPro" id="IPR003362">
    <property type="entry name" value="Bact_transf"/>
</dbReference>
<gene>
    <name evidence="4" type="ORF">CLG85_005170</name>
    <name evidence="5" type="ORF">CLG85_11760</name>
</gene>
<dbReference type="Pfam" id="PF02397">
    <property type="entry name" value="Bac_transf"/>
    <property type="match status" value="1"/>
</dbReference>
<evidence type="ECO:0000259" key="3">
    <source>
        <dbReference type="Pfam" id="PF02397"/>
    </source>
</evidence>
<name>A0A2A3JV05_9RHOB</name>
<reference evidence="4" key="3">
    <citation type="submission" date="2024-05" db="EMBL/GenBank/DDBJ databases">
        <title>Yangia mangrovi SAOS 153D genome.</title>
        <authorList>
            <person name="Verma A."/>
            <person name="Pal Y."/>
            <person name="Sundharam S."/>
            <person name="Bisht B."/>
            <person name="Srinivasan K."/>
        </authorList>
    </citation>
    <scope>NUCLEOTIDE SEQUENCE</scope>
    <source>
        <strain evidence="4">SAOS 153D</strain>
    </source>
</reference>
<reference evidence="5" key="1">
    <citation type="submission" date="2017-09" db="EMBL/GenBank/DDBJ databases">
        <title>Yangia sp. SAOS 153D whole genome sequencing.</title>
        <authorList>
            <person name="Verma A."/>
            <person name="Krishnamurthi S."/>
        </authorList>
    </citation>
    <scope>NUCLEOTIDE SEQUENCE [LARGE SCALE GENOMIC DNA]</scope>
    <source>
        <strain evidence="5">SAOS 153D</strain>
    </source>
</reference>
<dbReference type="EMBL" id="NTHN02000006">
    <property type="protein sequence ID" value="MCT4369761.1"/>
    <property type="molecule type" value="Genomic_DNA"/>
</dbReference>
<protein>
    <submittedName>
        <fullName evidence="5">Sugar transferase</fullName>
    </submittedName>
</protein>
<evidence type="ECO:0000256" key="1">
    <source>
        <dbReference type="ARBA" id="ARBA00006464"/>
    </source>
</evidence>
<comment type="similarity">
    <text evidence="1">Belongs to the bacterial sugar transferase family.</text>
</comment>
<dbReference type="PANTHER" id="PTHR30576:SF0">
    <property type="entry name" value="UNDECAPRENYL-PHOSPHATE N-ACETYLGALACTOSAMINYL 1-PHOSPHATE TRANSFERASE-RELATED"/>
    <property type="match status" value="1"/>
</dbReference>
<comment type="caution">
    <text evidence="5">The sequence shown here is derived from an EMBL/GenBank/DDBJ whole genome shotgun (WGS) entry which is preliminary data.</text>
</comment>
<dbReference type="RefSeq" id="WP_095882441.1">
    <property type="nucleotide sequence ID" value="NZ_NTHN02000006.1"/>
</dbReference>
<evidence type="ECO:0000313" key="6">
    <source>
        <dbReference type="Proteomes" id="UP000217448"/>
    </source>
</evidence>
<proteinExistence type="inferred from homology"/>
<reference evidence="6" key="2">
    <citation type="submission" date="2023-07" db="EMBL/GenBank/DDBJ databases">
        <title>Yangia mangrovi SAOS 153D genome.</title>
        <authorList>
            <person name="Verma A."/>
            <person name="Pal Y."/>
            <person name="Sundharam S."/>
            <person name="Bisht B."/>
            <person name="Srinivasan K."/>
        </authorList>
    </citation>
    <scope>NUCLEOTIDE SEQUENCE [LARGE SCALE GENOMIC DNA]</scope>
    <source>
        <strain evidence="6">SAOS 153D</strain>
    </source>
</reference>
<accession>A0A2A3JV05</accession>
<feature type="domain" description="Bacterial sugar transferase" evidence="3">
    <location>
        <begin position="5"/>
        <end position="198"/>
    </location>
</feature>
<dbReference type="EMBL" id="NTHN01000173">
    <property type="protein sequence ID" value="PBD18948.1"/>
    <property type="molecule type" value="Genomic_DNA"/>
</dbReference>
<dbReference type="GO" id="GO:0016780">
    <property type="term" value="F:phosphotransferase activity, for other substituted phosphate groups"/>
    <property type="evidence" value="ECO:0007669"/>
    <property type="project" value="TreeGrafter"/>
</dbReference>